<evidence type="ECO:0000313" key="1">
    <source>
        <dbReference type="EMBL" id="MDP9794247.1"/>
    </source>
</evidence>
<comment type="caution">
    <text evidence="1">The sequence shown here is derived from an EMBL/GenBank/DDBJ whole genome shotgun (WGS) entry which is preliminary data.</text>
</comment>
<dbReference type="EMBL" id="JAUSRA010000001">
    <property type="protein sequence ID" value="MDP9794247.1"/>
    <property type="molecule type" value="Genomic_DNA"/>
</dbReference>
<evidence type="ECO:0000313" key="2">
    <source>
        <dbReference type="Proteomes" id="UP001240984"/>
    </source>
</evidence>
<keyword evidence="2" id="KW-1185">Reference proteome</keyword>
<proteinExistence type="predicted"/>
<reference evidence="1 2" key="1">
    <citation type="submission" date="2023-07" db="EMBL/GenBank/DDBJ databases">
        <title>Sequencing the genomes of 1000 actinobacteria strains.</title>
        <authorList>
            <person name="Klenk H.-P."/>
        </authorList>
    </citation>
    <scope>NUCLEOTIDE SEQUENCE [LARGE SCALE GENOMIC DNA]</scope>
    <source>
        <strain evidence="1 2">DSM 44710</strain>
    </source>
</reference>
<name>A0ABT9MS32_9ACTN</name>
<organism evidence="1 2">
    <name type="scientific">Catenuloplanes nepalensis</name>
    <dbReference type="NCBI Taxonomy" id="587533"/>
    <lineage>
        <taxon>Bacteria</taxon>
        <taxon>Bacillati</taxon>
        <taxon>Actinomycetota</taxon>
        <taxon>Actinomycetes</taxon>
        <taxon>Micromonosporales</taxon>
        <taxon>Micromonosporaceae</taxon>
        <taxon>Catenuloplanes</taxon>
    </lineage>
</organism>
<accession>A0ABT9MS32</accession>
<dbReference type="Proteomes" id="UP001240984">
    <property type="component" value="Unassembled WGS sequence"/>
</dbReference>
<gene>
    <name evidence="1" type="ORF">J2S43_002759</name>
</gene>
<sequence length="33" mass="3533">MDRLVPDLGTVRAALASYVGTHADGPTPIRPVW</sequence>
<protein>
    <submittedName>
        <fullName evidence="1">Uncharacterized protein</fullName>
    </submittedName>
</protein>